<gene>
    <name evidence="18" type="primary">E2.6.1.42</name>
    <name evidence="17 18" type="synonym">ilvE</name>
    <name evidence="18" type="ORF">MAMT_00438</name>
</gene>
<dbReference type="EC" id="2.6.1.42" evidence="17"/>
<dbReference type="InterPro" id="IPR043131">
    <property type="entry name" value="BCAT-like_N"/>
</dbReference>
<evidence type="ECO:0000256" key="2">
    <source>
        <dbReference type="ARBA" id="ARBA00003109"/>
    </source>
</evidence>
<evidence type="ECO:0000256" key="13">
    <source>
        <dbReference type="ARBA" id="ARBA00048798"/>
    </source>
</evidence>
<organism evidence="18 19">
    <name type="scientific">Methylacidimicrobium tartarophylax</name>
    <dbReference type="NCBI Taxonomy" id="1041768"/>
    <lineage>
        <taxon>Bacteria</taxon>
        <taxon>Pseudomonadati</taxon>
        <taxon>Verrucomicrobiota</taxon>
        <taxon>Methylacidimicrobium</taxon>
    </lineage>
</organism>
<evidence type="ECO:0000313" key="18">
    <source>
        <dbReference type="EMBL" id="VVM05057.1"/>
    </source>
</evidence>
<keyword evidence="7 17" id="KW-0032">Aminotransferase</keyword>
<comment type="catalytic activity">
    <reaction evidence="14 17">
        <text>L-leucine + 2-oxoglutarate = 4-methyl-2-oxopentanoate + L-glutamate</text>
        <dbReference type="Rhea" id="RHEA:18321"/>
        <dbReference type="ChEBI" id="CHEBI:16810"/>
        <dbReference type="ChEBI" id="CHEBI:17865"/>
        <dbReference type="ChEBI" id="CHEBI:29985"/>
        <dbReference type="ChEBI" id="CHEBI:57427"/>
        <dbReference type="EC" id="2.6.1.42"/>
    </reaction>
</comment>
<dbReference type="PANTHER" id="PTHR42743:SF11">
    <property type="entry name" value="AMINODEOXYCHORISMATE LYASE"/>
    <property type="match status" value="1"/>
</dbReference>
<dbReference type="InterPro" id="IPR036038">
    <property type="entry name" value="Aminotransferase-like"/>
</dbReference>
<comment type="similarity">
    <text evidence="6 15">Belongs to the class-IV pyridoxal-phosphate-dependent aminotransferase family.</text>
</comment>
<keyword evidence="9 17" id="KW-0808">Transferase</keyword>
<protein>
    <recommendedName>
        <fullName evidence="17">Branched-chain-amino-acid aminotransferase</fullName>
        <shortName evidence="17">BCAT</shortName>
        <ecNumber evidence="17">2.6.1.42</ecNumber>
    </recommendedName>
</protein>
<dbReference type="NCBIfam" id="TIGR01122">
    <property type="entry name" value="ilvE_I"/>
    <property type="match status" value="1"/>
</dbReference>
<dbReference type="InterPro" id="IPR018300">
    <property type="entry name" value="Aminotrans_IV_CS"/>
</dbReference>
<dbReference type="Pfam" id="PF01063">
    <property type="entry name" value="Aminotran_4"/>
    <property type="match status" value="1"/>
</dbReference>
<keyword evidence="11 17" id="KW-0100">Branched-chain amino acid biosynthesis</keyword>
<comment type="pathway">
    <text evidence="5 17">Amino-acid biosynthesis; L-leucine biosynthesis; L-leucine from 3-methyl-2-oxobutanoate: step 4/4.</text>
</comment>
<dbReference type="InterPro" id="IPR043132">
    <property type="entry name" value="BCAT-like_C"/>
</dbReference>
<dbReference type="RefSeq" id="WP_142659297.1">
    <property type="nucleotide sequence ID" value="NZ_CABFVA020000014.1"/>
</dbReference>
<dbReference type="InterPro" id="IPR001544">
    <property type="entry name" value="Aminotrans_IV"/>
</dbReference>
<dbReference type="GO" id="GO:0052656">
    <property type="term" value="F:L-isoleucine-2-oxoglutarate transaminase activity"/>
    <property type="evidence" value="ECO:0007669"/>
    <property type="project" value="RHEA"/>
</dbReference>
<dbReference type="UniPathway" id="UPA00047">
    <property type="reaction ID" value="UER00058"/>
</dbReference>
<evidence type="ECO:0000256" key="17">
    <source>
        <dbReference type="RuleBase" id="RU364094"/>
    </source>
</evidence>
<dbReference type="GO" id="GO:0009097">
    <property type="term" value="P:isoleucine biosynthetic process"/>
    <property type="evidence" value="ECO:0007669"/>
    <property type="project" value="UniProtKB-UniPathway"/>
</dbReference>
<sequence length="309" mass="33933">MKEQREKKIFLDGQFVNEADAKVSVFDHGLLYGDGVFEGIRAYGGRVFRLEEHLERLFDSAKAIRLTIPLSLEELTNAVLECCRTNSLWDGYIRLVVTRGKGDLGLNPASCPKPTLFIIADAIRLYPPSVYERGLRLHTAAVRRVSSEALEPAIKSLNYLNNILAKMEASASGSDESLLLNEQGCVAECTGDNIFVFKHGELATPPVSAGVLPGITRREILRLAREEGIPAVERNMTRYDLFVADEVFLTGTAAEIVPVVEIDGRTVATGKPGSLTQKLLLRFRALTRSTGPLIYSSGRPAETEAAQQQ</sequence>
<dbReference type="EMBL" id="CABFVA020000014">
    <property type="protein sequence ID" value="VVM05057.1"/>
    <property type="molecule type" value="Genomic_DNA"/>
</dbReference>
<evidence type="ECO:0000256" key="6">
    <source>
        <dbReference type="ARBA" id="ARBA00009320"/>
    </source>
</evidence>
<comment type="catalytic activity">
    <reaction evidence="13 17">
        <text>L-isoleucine + 2-oxoglutarate = (S)-3-methyl-2-oxopentanoate + L-glutamate</text>
        <dbReference type="Rhea" id="RHEA:24801"/>
        <dbReference type="ChEBI" id="CHEBI:16810"/>
        <dbReference type="ChEBI" id="CHEBI:29985"/>
        <dbReference type="ChEBI" id="CHEBI:35146"/>
        <dbReference type="ChEBI" id="CHEBI:58045"/>
        <dbReference type="EC" id="2.6.1.42"/>
    </reaction>
</comment>
<evidence type="ECO:0000256" key="4">
    <source>
        <dbReference type="ARBA" id="ARBA00004931"/>
    </source>
</evidence>
<dbReference type="CDD" id="cd01558">
    <property type="entry name" value="D-AAT_like"/>
    <property type="match status" value="1"/>
</dbReference>
<dbReference type="UniPathway" id="UPA00048">
    <property type="reaction ID" value="UER00073"/>
</dbReference>
<evidence type="ECO:0000256" key="14">
    <source>
        <dbReference type="ARBA" id="ARBA00049229"/>
    </source>
</evidence>
<dbReference type="SUPFAM" id="SSF56752">
    <property type="entry name" value="D-aminoacid aminotransferase-like PLP-dependent enzymes"/>
    <property type="match status" value="1"/>
</dbReference>
<keyword evidence="10 16" id="KW-0663">Pyridoxal phosphate</keyword>
<dbReference type="FunFam" id="3.30.470.10:FF:000006">
    <property type="entry name" value="Branched-chain-amino-acid aminotransferase"/>
    <property type="match status" value="1"/>
</dbReference>
<evidence type="ECO:0000256" key="15">
    <source>
        <dbReference type="RuleBase" id="RU004106"/>
    </source>
</evidence>
<comment type="pathway">
    <text evidence="3 17">Amino-acid biosynthesis; L-isoleucine biosynthesis; L-isoleucine from 2-oxobutanoate: step 4/4.</text>
</comment>
<evidence type="ECO:0000256" key="11">
    <source>
        <dbReference type="ARBA" id="ARBA00023304"/>
    </source>
</evidence>
<comment type="pathway">
    <text evidence="4 17">Amino-acid biosynthesis; L-valine biosynthesis; L-valine from pyruvate: step 4/4.</text>
</comment>
<reference evidence="18 19" key="1">
    <citation type="submission" date="2019-09" db="EMBL/GenBank/DDBJ databases">
        <authorList>
            <person name="Cremers G."/>
        </authorList>
    </citation>
    <scope>NUCLEOTIDE SEQUENCE [LARGE SCALE GENOMIC DNA]</scope>
    <source>
        <strain evidence="18">4A</strain>
    </source>
</reference>
<dbReference type="FunFam" id="3.20.10.10:FF:000002">
    <property type="entry name" value="D-alanine aminotransferase"/>
    <property type="match status" value="1"/>
</dbReference>
<keyword evidence="19" id="KW-1185">Reference proteome</keyword>
<dbReference type="NCBIfam" id="NF006185">
    <property type="entry name" value="PRK08320.1"/>
    <property type="match status" value="1"/>
</dbReference>
<evidence type="ECO:0000256" key="9">
    <source>
        <dbReference type="ARBA" id="ARBA00022679"/>
    </source>
</evidence>
<dbReference type="UniPathway" id="UPA00049">
    <property type="reaction ID" value="UER00062"/>
</dbReference>
<dbReference type="Proteomes" id="UP000334923">
    <property type="component" value="Unassembled WGS sequence"/>
</dbReference>
<dbReference type="Gene3D" id="3.20.10.10">
    <property type="entry name" value="D-amino Acid Aminotransferase, subunit A, domain 2"/>
    <property type="match status" value="1"/>
</dbReference>
<evidence type="ECO:0000256" key="8">
    <source>
        <dbReference type="ARBA" id="ARBA00022605"/>
    </source>
</evidence>
<name>A0A5E6M6S4_9BACT</name>
<dbReference type="GO" id="GO:0052655">
    <property type="term" value="F:L-valine-2-oxoglutarate transaminase activity"/>
    <property type="evidence" value="ECO:0007669"/>
    <property type="project" value="RHEA"/>
</dbReference>
<dbReference type="InterPro" id="IPR005785">
    <property type="entry name" value="B_amino_transI"/>
</dbReference>
<comment type="cofactor">
    <cofactor evidence="1 16">
        <name>pyridoxal 5'-phosphate</name>
        <dbReference type="ChEBI" id="CHEBI:597326"/>
    </cofactor>
</comment>
<dbReference type="GO" id="GO:0052654">
    <property type="term" value="F:L-leucine-2-oxoglutarate transaminase activity"/>
    <property type="evidence" value="ECO:0007669"/>
    <property type="project" value="RHEA"/>
</dbReference>
<dbReference type="AlphaFoldDB" id="A0A5E6M6S4"/>
<dbReference type="Gene3D" id="3.30.470.10">
    <property type="match status" value="1"/>
</dbReference>
<dbReference type="GO" id="GO:0009099">
    <property type="term" value="P:L-valine biosynthetic process"/>
    <property type="evidence" value="ECO:0007669"/>
    <property type="project" value="UniProtKB-UniPathway"/>
</dbReference>
<accession>A0A5E6M6S4</accession>
<evidence type="ECO:0000256" key="10">
    <source>
        <dbReference type="ARBA" id="ARBA00022898"/>
    </source>
</evidence>
<evidence type="ECO:0000256" key="1">
    <source>
        <dbReference type="ARBA" id="ARBA00001933"/>
    </source>
</evidence>
<dbReference type="GO" id="GO:0009098">
    <property type="term" value="P:L-leucine biosynthetic process"/>
    <property type="evidence" value="ECO:0007669"/>
    <property type="project" value="UniProtKB-UniPathway"/>
</dbReference>
<dbReference type="PROSITE" id="PS00770">
    <property type="entry name" value="AA_TRANSFER_CLASS_4"/>
    <property type="match status" value="1"/>
</dbReference>
<dbReference type="OrthoDB" id="9805628at2"/>
<evidence type="ECO:0000256" key="7">
    <source>
        <dbReference type="ARBA" id="ARBA00022576"/>
    </source>
</evidence>
<evidence type="ECO:0000256" key="5">
    <source>
        <dbReference type="ARBA" id="ARBA00005072"/>
    </source>
</evidence>
<comment type="catalytic activity">
    <reaction evidence="12 17">
        <text>L-valine + 2-oxoglutarate = 3-methyl-2-oxobutanoate + L-glutamate</text>
        <dbReference type="Rhea" id="RHEA:24813"/>
        <dbReference type="ChEBI" id="CHEBI:11851"/>
        <dbReference type="ChEBI" id="CHEBI:16810"/>
        <dbReference type="ChEBI" id="CHEBI:29985"/>
        <dbReference type="ChEBI" id="CHEBI:57762"/>
        <dbReference type="EC" id="2.6.1.42"/>
    </reaction>
</comment>
<dbReference type="PANTHER" id="PTHR42743">
    <property type="entry name" value="AMINO-ACID AMINOTRANSFERASE"/>
    <property type="match status" value="1"/>
</dbReference>
<evidence type="ECO:0000256" key="12">
    <source>
        <dbReference type="ARBA" id="ARBA00048212"/>
    </source>
</evidence>
<comment type="function">
    <text evidence="2 17">Acts on leucine, isoleucine and valine.</text>
</comment>
<evidence type="ECO:0000256" key="16">
    <source>
        <dbReference type="RuleBase" id="RU004516"/>
    </source>
</evidence>
<evidence type="ECO:0000313" key="19">
    <source>
        <dbReference type="Proteomes" id="UP000334923"/>
    </source>
</evidence>
<evidence type="ECO:0000256" key="3">
    <source>
        <dbReference type="ARBA" id="ARBA00004824"/>
    </source>
</evidence>
<proteinExistence type="inferred from homology"/>
<dbReference type="InterPro" id="IPR050571">
    <property type="entry name" value="Class-IV_PLP-Dep_Aminotrnsfr"/>
</dbReference>
<keyword evidence="8 17" id="KW-0028">Amino-acid biosynthesis</keyword>